<feature type="domain" description="HTH araC/xylS-type" evidence="5">
    <location>
        <begin position="183"/>
        <end position="280"/>
    </location>
</feature>
<evidence type="ECO:0000256" key="1">
    <source>
        <dbReference type="ARBA" id="ARBA00023015"/>
    </source>
</evidence>
<dbReference type="GO" id="GO:0043565">
    <property type="term" value="F:sequence-specific DNA binding"/>
    <property type="evidence" value="ECO:0007669"/>
    <property type="project" value="InterPro"/>
</dbReference>
<dbReference type="Gene3D" id="1.10.10.60">
    <property type="entry name" value="Homeodomain-like"/>
    <property type="match status" value="1"/>
</dbReference>
<dbReference type="SUPFAM" id="SSF46689">
    <property type="entry name" value="Homeodomain-like"/>
    <property type="match status" value="2"/>
</dbReference>
<protein>
    <submittedName>
        <fullName evidence="6">AraC family transcriptional regulator</fullName>
    </submittedName>
</protein>
<dbReference type="EMBL" id="MOAM01000022">
    <property type="protein sequence ID" value="ROL72646.1"/>
    <property type="molecule type" value="Genomic_DNA"/>
</dbReference>
<gene>
    <name evidence="6" type="ORF">BHU25_13590</name>
</gene>
<dbReference type="InterPro" id="IPR018060">
    <property type="entry name" value="HTH_AraC"/>
</dbReference>
<dbReference type="SMART" id="SM00342">
    <property type="entry name" value="HTH_ARAC"/>
    <property type="match status" value="1"/>
</dbReference>
<dbReference type="Pfam" id="PF12833">
    <property type="entry name" value="HTH_18"/>
    <property type="match status" value="1"/>
</dbReference>
<dbReference type="PANTHER" id="PTHR46796">
    <property type="entry name" value="HTH-TYPE TRANSCRIPTIONAL ACTIVATOR RHAS-RELATED"/>
    <property type="match status" value="1"/>
</dbReference>
<dbReference type="InterPro" id="IPR037923">
    <property type="entry name" value="HTH-like"/>
</dbReference>
<evidence type="ECO:0000259" key="5">
    <source>
        <dbReference type="PROSITE" id="PS01124"/>
    </source>
</evidence>
<organism evidence="6 7">
    <name type="scientific">Pseudomonas vranovensis</name>
    <dbReference type="NCBI Taxonomy" id="321661"/>
    <lineage>
        <taxon>Bacteria</taxon>
        <taxon>Pseudomonadati</taxon>
        <taxon>Pseudomonadota</taxon>
        <taxon>Gammaproteobacteria</taxon>
        <taxon>Pseudomonadales</taxon>
        <taxon>Pseudomonadaceae</taxon>
        <taxon>Pseudomonas</taxon>
    </lineage>
</organism>
<dbReference type="AlphaFoldDB" id="A0A423DM75"/>
<evidence type="ECO:0000313" key="6">
    <source>
        <dbReference type="EMBL" id="ROL72646.1"/>
    </source>
</evidence>
<dbReference type="InterPro" id="IPR050204">
    <property type="entry name" value="AraC_XylS_family_regulators"/>
</dbReference>
<dbReference type="Proteomes" id="UP000285286">
    <property type="component" value="Unassembled WGS sequence"/>
</dbReference>
<dbReference type="PROSITE" id="PS01124">
    <property type="entry name" value="HTH_ARAC_FAMILY_2"/>
    <property type="match status" value="1"/>
</dbReference>
<accession>A0A423DM75</accession>
<dbReference type="SUPFAM" id="SSF51215">
    <property type="entry name" value="Regulatory protein AraC"/>
    <property type="match status" value="1"/>
</dbReference>
<dbReference type="InterPro" id="IPR009057">
    <property type="entry name" value="Homeodomain-like_sf"/>
</dbReference>
<keyword evidence="1" id="KW-0805">Transcription regulation</keyword>
<dbReference type="Pfam" id="PF02311">
    <property type="entry name" value="AraC_binding"/>
    <property type="match status" value="1"/>
</dbReference>
<keyword evidence="3" id="KW-0804">Transcription</keyword>
<comment type="function">
    <text evidence="4">Regulatory protein of the TOL plasmid xyl operons. XylS activates the xylXYZLTEGFJQKIH operon required for the degradation of toluene, m-xylene and p-xylene.</text>
</comment>
<comment type="caution">
    <text evidence="6">The sequence shown here is derived from an EMBL/GenBank/DDBJ whole genome shotgun (WGS) entry which is preliminary data.</text>
</comment>
<name>A0A423DM75_9PSED</name>
<evidence type="ECO:0000256" key="2">
    <source>
        <dbReference type="ARBA" id="ARBA00023125"/>
    </source>
</evidence>
<dbReference type="GO" id="GO:0003700">
    <property type="term" value="F:DNA-binding transcription factor activity"/>
    <property type="evidence" value="ECO:0007669"/>
    <property type="project" value="InterPro"/>
</dbReference>
<evidence type="ECO:0000256" key="3">
    <source>
        <dbReference type="ARBA" id="ARBA00023163"/>
    </source>
</evidence>
<keyword evidence="7" id="KW-1185">Reference proteome</keyword>
<evidence type="ECO:0000256" key="4">
    <source>
        <dbReference type="ARBA" id="ARBA00037345"/>
    </source>
</evidence>
<keyword evidence="2" id="KW-0238">DNA-binding</keyword>
<proteinExistence type="predicted"/>
<sequence>MPYCPEPAVPSHNWIDLAQDADTGIESVRAHFKGHAYDPHWHDSYLIGVTEQGVQQFHCRQLQHLSTPGKVFMLEPGELHDGHAPTEDGFTYSMLYLDPQWLEHELQALFEQAPAASQPSFADTLSSDVQLSGAIARAFQALHGGELKMLRQTAMDELLGCMTRHTLWRKRIDPDPRLPQVARRAREYLHAHCTEDIGLVELAQACQVDRFRLNRAFKSAFGLAPHAYLIQLRLAKARRWLARGDSPAVVAAALGFADQSHLGRWFLRAYRLTPADYRRRCAKLPD</sequence>
<reference evidence="6 7" key="1">
    <citation type="submission" date="2016-10" db="EMBL/GenBank/DDBJ databases">
        <title>Comparative genome analysis of multiple Pseudomonas spp. focuses on biocontrol and plant growth promoting traits.</title>
        <authorList>
            <person name="Tao X.-Y."/>
            <person name="Taylor C.G."/>
        </authorList>
    </citation>
    <scope>NUCLEOTIDE SEQUENCE [LARGE SCALE GENOMIC DNA]</scope>
    <source>
        <strain evidence="6 7">15D11</strain>
    </source>
</reference>
<dbReference type="InterPro" id="IPR003313">
    <property type="entry name" value="AraC-bd"/>
</dbReference>
<dbReference type="PANTHER" id="PTHR46796:SF2">
    <property type="entry name" value="TRANSCRIPTIONAL REGULATORY PROTEIN"/>
    <property type="match status" value="1"/>
</dbReference>
<evidence type="ECO:0000313" key="7">
    <source>
        <dbReference type="Proteomes" id="UP000285286"/>
    </source>
</evidence>